<comment type="caution">
    <text evidence="1">The sequence shown here is derived from an EMBL/GenBank/DDBJ whole genome shotgun (WGS) entry which is preliminary data.</text>
</comment>
<keyword evidence="2" id="KW-1185">Reference proteome</keyword>
<protein>
    <submittedName>
        <fullName evidence="1">Uncharacterized protein</fullName>
    </submittedName>
</protein>
<reference evidence="1 2" key="1">
    <citation type="submission" date="2015-04" db="EMBL/GenBank/DDBJ databases">
        <title>The draft genome sequence of Erythrobacr gangjinensis K7-2.</title>
        <authorList>
            <person name="Zhuang L."/>
            <person name="Liu Y."/>
            <person name="Shao Z."/>
        </authorList>
    </citation>
    <scope>NUCLEOTIDE SEQUENCE [LARGE SCALE GENOMIC DNA]</scope>
    <source>
        <strain evidence="1 2">K7-2</strain>
    </source>
</reference>
<accession>A0A0G9MR43</accession>
<evidence type="ECO:0000313" key="1">
    <source>
        <dbReference type="EMBL" id="KLE31783.1"/>
    </source>
</evidence>
<dbReference type="EMBL" id="LBHC01000002">
    <property type="protein sequence ID" value="KLE31783.1"/>
    <property type="molecule type" value="Genomic_DNA"/>
</dbReference>
<dbReference type="STRING" id="502682.BMF35_a0962"/>
<proteinExistence type="predicted"/>
<dbReference type="AlphaFoldDB" id="A0A0G9MR43"/>
<evidence type="ECO:0000313" key="2">
    <source>
        <dbReference type="Proteomes" id="UP000053070"/>
    </source>
</evidence>
<dbReference type="RefSeq" id="WP_047007133.1">
    <property type="nucleotide sequence ID" value="NZ_CP018097.1"/>
</dbReference>
<sequence>MIRAVLPLALAVSLPAAPAAAFAQEAGQPELSLEHRMLLRCSAAFSMVAAAQASGNETGAQYPDMGGSGREFFVRSAARVMDEADLDRTQIEALLSAEAQAIWDEDTLDDIMPVCLRLLVQQG</sequence>
<dbReference type="Proteomes" id="UP000053070">
    <property type="component" value="Unassembled WGS sequence"/>
</dbReference>
<gene>
    <name evidence="1" type="ORF">AAW01_09785</name>
</gene>
<name>A0A0G9MR43_9SPHN</name>
<organism evidence="1 2">
    <name type="scientific">Aurantiacibacter gangjinensis</name>
    <dbReference type="NCBI Taxonomy" id="502682"/>
    <lineage>
        <taxon>Bacteria</taxon>
        <taxon>Pseudomonadati</taxon>
        <taxon>Pseudomonadota</taxon>
        <taxon>Alphaproteobacteria</taxon>
        <taxon>Sphingomonadales</taxon>
        <taxon>Erythrobacteraceae</taxon>
        <taxon>Aurantiacibacter</taxon>
    </lineage>
</organism>
<dbReference type="PATRIC" id="fig|502682.8.peg.1999"/>
<dbReference type="KEGG" id="egn:BMF35_a0962"/>
<dbReference type="OrthoDB" id="7582310at2"/>